<name>A0AAD3NUQ4_CRYJA</name>
<sequence>MATIMATFQYIQNRYHFILVTLLLFRFIRIWPWARGALEQAVLGDGSPRPPELPPQAGKLGGWIKAFLLSLGIWLLYFIGLSNISSLILPSAAGWVEFDVLAIQPDTAEIIDVGAPPEPGGHLTTPPEGNQPNLVVVTVLLLVTGVVMWAAISRIADSSLLLPSD</sequence>
<evidence type="ECO:0000313" key="2">
    <source>
        <dbReference type="EMBL" id="GLJ58409.1"/>
    </source>
</evidence>
<proteinExistence type="predicted"/>
<dbReference type="Proteomes" id="UP001234787">
    <property type="component" value="Unassembled WGS sequence"/>
</dbReference>
<feature type="transmembrane region" description="Helical" evidence="1">
    <location>
        <begin position="60"/>
        <end position="79"/>
    </location>
</feature>
<protein>
    <submittedName>
        <fullName evidence="2">Uncharacterized protein</fullName>
    </submittedName>
</protein>
<keyword evidence="1" id="KW-0812">Transmembrane</keyword>
<evidence type="ECO:0000313" key="3">
    <source>
        <dbReference type="Proteomes" id="UP001234787"/>
    </source>
</evidence>
<organism evidence="2 3">
    <name type="scientific">Cryptomeria japonica</name>
    <name type="common">Japanese cedar</name>
    <name type="synonym">Cupressus japonica</name>
    <dbReference type="NCBI Taxonomy" id="3369"/>
    <lineage>
        <taxon>Eukaryota</taxon>
        <taxon>Viridiplantae</taxon>
        <taxon>Streptophyta</taxon>
        <taxon>Embryophyta</taxon>
        <taxon>Tracheophyta</taxon>
        <taxon>Spermatophyta</taxon>
        <taxon>Pinopsida</taxon>
        <taxon>Pinidae</taxon>
        <taxon>Conifers II</taxon>
        <taxon>Cupressales</taxon>
        <taxon>Cupressaceae</taxon>
        <taxon>Cryptomeria</taxon>
    </lineage>
</organism>
<feature type="transmembrane region" description="Helical" evidence="1">
    <location>
        <begin position="134"/>
        <end position="156"/>
    </location>
</feature>
<keyword evidence="1" id="KW-0472">Membrane</keyword>
<dbReference type="EMBL" id="BSEH01000374">
    <property type="protein sequence ID" value="GLJ58409.1"/>
    <property type="molecule type" value="Genomic_DNA"/>
</dbReference>
<comment type="caution">
    <text evidence="2">The sequence shown here is derived from an EMBL/GenBank/DDBJ whole genome shotgun (WGS) entry which is preliminary data.</text>
</comment>
<keyword evidence="1" id="KW-1133">Transmembrane helix</keyword>
<gene>
    <name evidence="2" type="ORF">SUGI_1447010</name>
</gene>
<evidence type="ECO:0000256" key="1">
    <source>
        <dbReference type="SAM" id="Phobius"/>
    </source>
</evidence>
<reference evidence="2" key="1">
    <citation type="submission" date="2022-12" db="EMBL/GenBank/DDBJ databases">
        <title>Chromosome-Level Genome Assembly of Japanese Cedar (Cryptomeriajaponica D. Don).</title>
        <authorList>
            <person name="Fujino T."/>
            <person name="Yamaguchi K."/>
            <person name="Yokoyama T."/>
            <person name="Hamanaka T."/>
            <person name="Harazono Y."/>
            <person name="Kamada H."/>
            <person name="Kobayashi W."/>
            <person name="Ujino-Ihara T."/>
            <person name="Uchiyama K."/>
            <person name="Matsumoto A."/>
            <person name="Izuno A."/>
            <person name="Tsumura Y."/>
            <person name="Toyoda A."/>
            <person name="Shigenobu S."/>
            <person name="Moriguchi Y."/>
            <person name="Ueno S."/>
            <person name="Kasahara M."/>
        </authorList>
    </citation>
    <scope>NUCLEOTIDE SEQUENCE</scope>
</reference>
<dbReference type="AlphaFoldDB" id="A0AAD3NUQ4"/>
<accession>A0AAD3NUQ4</accession>
<keyword evidence="3" id="KW-1185">Reference proteome</keyword>